<dbReference type="SUPFAM" id="SSF51905">
    <property type="entry name" value="FAD/NAD(P)-binding domain"/>
    <property type="match status" value="1"/>
</dbReference>
<accession>A0AAU7U5I6</accession>
<dbReference type="EC" id="1.-.-.-" evidence="3"/>
<dbReference type="InterPro" id="IPR036188">
    <property type="entry name" value="FAD/NAD-bd_sf"/>
</dbReference>
<dbReference type="GO" id="GO:0016491">
    <property type="term" value="F:oxidoreductase activity"/>
    <property type="evidence" value="ECO:0007669"/>
    <property type="project" value="UniProtKB-KW"/>
</dbReference>
<proteinExistence type="predicted"/>
<sequence>MTTLTADIVVIGAGIIGAASAWRLSERGLKVLLVEQDRPASGSTGKSVAGVRHQFTTEANILLAQHSIAEYAAMPESGYRPEGYLMLVPDTEWAAHLQAVALQHRHGVPTEVLTPAEGQRHAAFSPEGLGGCTYCATDGVVDAHSLTHGYVRRARALGATVLLDSRVTSIARRGRQWHVRVPAGQFEAPLLLNAAGAWSGELGRLAGLDLPVWPARRMVFTTGPMNVQARLPMIFDLHSGVYLRSEGERVIFGRSDPSDRGWREGMNWDWLEPTLKLALARFPVLEQATLDQRASWWGYYELTPDHEPIIGPLPGAEGWINACGFSGHGVMQAAAIARVAAQLAVNDVPFLDVTPFQYERFAGGRHLNPDIQL</sequence>
<evidence type="ECO:0000256" key="1">
    <source>
        <dbReference type="ARBA" id="ARBA00023002"/>
    </source>
</evidence>
<feature type="domain" description="FAD dependent oxidoreductase" evidence="2">
    <location>
        <begin position="7"/>
        <end position="343"/>
    </location>
</feature>
<dbReference type="Pfam" id="PF01266">
    <property type="entry name" value="DAO"/>
    <property type="match status" value="1"/>
</dbReference>
<dbReference type="AlphaFoldDB" id="A0AAU7U5I6"/>
<keyword evidence="1 3" id="KW-0560">Oxidoreductase</keyword>
<keyword evidence="3" id="KW-0614">Plasmid</keyword>
<gene>
    <name evidence="3" type="ORF">ABOD76_01505</name>
</gene>
<dbReference type="KEGG" id="dsc:ABOD76_01505"/>
<evidence type="ECO:0000313" key="3">
    <source>
        <dbReference type="EMBL" id="XBV83753.1"/>
    </source>
</evidence>
<dbReference type="EMBL" id="CP158297">
    <property type="protein sequence ID" value="XBV83753.1"/>
    <property type="molecule type" value="Genomic_DNA"/>
</dbReference>
<dbReference type="Gene3D" id="3.50.50.60">
    <property type="entry name" value="FAD/NAD(P)-binding domain"/>
    <property type="match status" value="1"/>
</dbReference>
<dbReference type="Gene3D" id="3.30.9.10">
    <property type="entry name" value="D-Amino Acid Oxidase, subunit A, domain 2"/>
    <property type="match status" value="1"/>
</dbReference>
<geneLocation type="plasmid" evidence="3">
    <name>pDson01</name>
</geneLocation>
<dbReference type="PANTHER" id="PTHR13847">
    <property type="entry name" value="SARCOSINE DEHYDROGENASE-RELATED"/>
    <property type="match status" value="1"/>
</dbReference>
<protein>
    <submittedName>
        <fullName evidence="3">FAD-dependent oxidoreductase</fullName>
        <ecNumber evidence="3">1.-.-.-</ecNumber>
    </submittedName>
</protein>
<reference evidence="3" key="1">
    <citation type="submission" date="2024-06" db="EMBL/GenBank/DDBJ databases">
        <title>Draft Genome Sequence of Deinococcus sonorensis Type Strain KR-87, a Biofilm Producing Representative of the Genus Deinococcus.</title>
        <authorList>
            <person name="Boren L.S."/>
            <person name="Grosso R.A."/>
            <person name="Hugenberg-Cox A.N."/>
            <person name="Hill J.T.E."/>
            <person name="Albert C.M."/>
            <person name="Tuohy J.M."/>
        </authorList>
    </citation>
    <scope>NUCLEOTIDE SEQUENCE</scope>
    <source>
        <strain evidence="3">KR-87</strain>
        <plasmid evidence="3">pDson01</plasmid>
    </source>
</reference>
<dbReference type="PANTHER" id="PTHR13847:SF287">
    <property type="entry name" value="FAD-DEPENDENT OXIDOREDUCTASE DOMAIN-CONTAINING PROTEIN 1"/>
    <property type="match status" value="1"/>
</dbReference>
<name>A0AAU7U5I6_9DEIO</name>
<dbReference type="InterPro" id="IPR006076">
    <property type="entry name" value="FAD-dep_OxRdtase"/>
</dbReference>
<evidence type="ECO:0000259" key="2">
    <source>
        <dbReference type="Pfam" id="PF01266"/>
    </source>
</evidence>
<dbReference type="RefSeq" id="WP_350241476.1">
    <property type="nucleotide sequence ID" value="NZ_CP158297.1"/>
</dbReference>
<organism evidence="3">
    <name type="scientific">Deinococcus sonorensis KR-87</name>
    <dbReference type="NCBI Taxonomy" id="694439"/>
    <lineage>
        <taxon>Bacteria</taxon>
        <taxon>Thermotogati</taxon>
        <taxon>Deinococcota</taxon>
        <taxon>Deinococci</taxon>
        <taxon>Deinococcales</taxon>
        <taxon>Deinococcaceae</taxon>
        <taxon>Deinococcus</taxon>
    </lineage>
</organism>
<dbReference type="SUPFAM" id="SSF54373">
    <property type="entry name" value="FAD-linked reductases, C-terminal domain"/>
    <property type="match status" value="1"/>
</dbReference>
<dbReference type="GO" id="GO:0005737">
    <property type="term" value="C:cytoplasm"/>
    <property type="evidence" value="ECO:0007669"/>
    <property type="project" value="TreeGrafter"/>
</dbReference>